<dbReference type="InterPro" id="IPR039446">
    <property type="entry name" value="DauR-like"/>
</dbReference>
<feature type="domain" description="Transcriptional regulator DauR-like HTH" evidence="2">
    <location>
        <begin position="146"/>
        <end position="203"/>
    </location>
</feature>
<dbReference type="EMBL" id="VUMT01000021">
    <property type="protein sequence ID" value="MSS64527.1"/>
    <property type="molecule type" value="Genomic_DNA"/>
</dbReference>
<evidence type="ECO:0008006" key="5">
    <source>
        <dbReference type="Google" id="ProtNLM"/>
    </source>
</evidence>
<evidence type="ECO:0000259" key="2">
    <source>
        <dbReference type="Pfam" id="PF13309"/>
    </source>
</evidence>
<dbReference type="InterPro" id="IPR039445">
    <property type="entry name" value="DauR-like_HTH"/>
</dbReference>
<keyword evidence="4" id="KW-1185">Reference proteome</keyword>
<evidence type="ECO:0000313" key="4">
    <source>
        <dbReference type="Proteomes" id="UP000482209"/>
    </source>
</evidence>
<accession>A0A6L5Y101</accession>
<dbReference type="Pfam" id="PF13309">
    <property type="entry name" value="HTH_22"/>
    <property type="match status" value="1"/>
</dbReference>
<sequence length="209" mass="23248">MILESYKTMIEGLADYLGEGCEVVLHSLESMEHSVIKIINGHHTGRKEGAPITNLALSMLAEIQKDKENGFISYFASNNKGEPLKAATIVVKGEGGRAIGLLCINFYLNTPFLKVLSTFSPANSSEQEIKKEAFVNNTDELIHSTVAKVKEEVEKDEKIPASLKNREIIAQLYRQGVFELKDSVVKVAECMGISKNTVYLHIRHLQEIK</sequence>
<evidence type="ECO:0000259" key="1">
    <source>
        <dbReference type="Pfam" id="PF08348"/>
    </source>
</evidence>
<dbReference type="PANTHER" id="PTHR35568">
    <property type="entry name" value="TRANSCRIPTIONAL REGULATOR DAUR"/>
    <property type="match status" value="1"/>
</dbReference>
<proteinExistence type="predicted"/>
<dbReference type="AlphaFoldDB" id="A0A6L5Y101"/>
<dbReference type="Pfam" id="PF08348">
    <property type="entry name" value="PAS_6"/>
    <property type="match status" value="1"/>
</dbReference>
<dbReference type="PANTHER" id="PTHR35568:SF1">
    <property type="entry name" value="TRANSCRIPTIONAL REGULATOR DAUR"/>
    <property type="match status" value="1"/>
</dbReference>
<gene>
    <name evidence="3" type="ORF">FYJ58_11675</name>
</gene>
<protein>
    <recommendedName>
        <fullName evidence="5">YheO-like PAS domain protein</fullName>
    </recommendedName>
</protein>
<organism evidence="3 4">
    <name type="scientific">Velocimicrobium porci</name>
    <dbReference type="NCBI Taxonomy" id="2606634"/>
    <lineage>
        <taxon>Bacteria</taxon>
        <taxon>Bacillati</taxon>
        <taxon>Bacillota</taxon>
        <taxon>Clostridia</taxon>
        <taxon>Lachnospirales</taxon>
        <taxon>Lachnospiraceae</taxon>
        <taxon>Velocimicrobium</taxon>
    </lineage>
</organism>
<dbReference type="InterPro" id="IPR013559">
    <property type="entry name" value="YheO"/>
</dbReference>
<name>A0A6L5Y101_9FIRM</name>
<comment type="caution">
    <text evidence="3">The sequence shown here is derived from an EMBL/GenBank/DDBJ whole genome shotgun (WGS) entry which is preliminary data.</text>
</comment>
<feature type="domain" description="YheO-like" evidence="1">
    <location>
        <begin position="3"/>
        <end position="110"/>
    </location>
</feature>
<reference evidence="3 4" key="1">
    <citation type="submission" date="2019-08" db="EMBL/GenBank/DDBJ databases">
        <title>In-depth cultivation of the pig gut microbiome towards novel bacterial diversity and tailored functional studies.</title>
        <authorList>
            <person name="Wylensek D."/>
            <person name="Hitch T.C.A."/>
            <person name="Clavel T."/>
        </authorList>
    </citation>
    <scope>NUCLEOTIDE SEQUENCE [LARGE SCALE GENOMIC DNA]</scope>
    <source>
        <strain evidence="3 4">WCA-693-APC-MOT-I</strain>
    </source>
</reference>
<evidence type="ECO:0000313" key="3">
    <source>
        <dbReference type="EMBL" id="MSS64527.1"/>
    </source>
</evidence>
<dbReference type="Proteomes" id="UP000482209">
    <property type="component" value="Unassembled WGS sequence"/>
</dbReference>